<dbReference type="InterPro" id="IPR012916">
    <property type="entry name" value="RED_N"/>
</dbReference>
<evidence type="ECO:0000313" key="4">
    <source>
        <dbReference type="Proteomes" id="UP000054937"/>
    </source>
</evidence>
<keyword evidence="4" id="KW-1185">Reference proteome</keyword>
<feature type="compositionally biased region" description="Polar residues" evidence="1">
    <location>
        <begin position="1"/>
        <end position="21"/>
    </location>
</feature>
<dbReference type="Pfam" id="PF07808">
    <property type="entry name" value="RED_N"/>
    <property type="match status" value="1"/>
</dbReference>
<organism evidence="3 4">
    <name type="scientific">Pseudocohnilembus persalinus</name>
    <name type="common">Ciliate</name>
    <dbReference type="NCBI Taxonomy" id="266149"/>
    <lineage>
        <taxon>Eukaryota</taxon>
        <taxon>Sar</taxon>
        <taxon>Alveolata</taxon>
        <taxon>Ciliophora</taxon>
        <taxon>Intramacronucleata</taxon>
        <taxon>Oligohymenophorea</taxon>
        <taxon>Scuticociliatia</taxon>
        <taxon>Philasterida</taxon>
        <taxon>Pseudocohnilembidae</taxon>
        <taxon>Pseudocohnilembus</taxon>
    </lineage>
</organism>
<protein>
    <recommendedName>
        <fullName evidence="2">RED-like N-terminal domain-containing protein</fullName>
    </recommendedName>
</protein>
<feature type="region of interest" description="Disordered" evidence="1">
    <location>
        <begin position="1"/>
        <end position="80"/>
    </location>
</feature>
<sequence>MQKPQKQSKAQTKPTSNNGQFRSLWEMDENEKLLQEQHQQQLKQKYRDRAKERRQGVSDLKHDGLIGGSSDSESDDEDKYVKIQGLDYEKLEQVRKEIADTEEQKEKNKQT</sequence>
<dbReference type="InParanoid" id="A0A0V0QBN9"/>
<accession>A0A0V0QBN9</accession>
<dbReference type="AlphaFoldDB" id="A0A0V0QBN9"/>
<proteinExistence type="predicted"/>
<dbReference type="EMBL" id="LDAU01000207">
    <property type="protein sequence ID" value="KRW99578.1"/>
    <property type="molecule type" value="Genomic_DNA"/>
</dbReference>
<dbReference type="Proteomes" id="UP000054937">
    <property type="component" value="Unassembled WGS sequence"/>
</dbReference>
<reference evidence="3 4" key="1">
    <citation type="journal article" date="2015" name="Sci. Rep.">
        <title>Genome of the facultative scuticociliatosis pathogen Pseudocohnilembus persalinus provides insight into its virulence through horizontal gene transfer.</title>
        <authorList>
            <person name="Xiong J."/>
            <person name="Wang G."/>
            <person name="Cheng J."/>
            <person name="Tian M."/>
            <person name="Pan X."/>
            <person name="Warren A."/>
            <person name="Jiang C."/>
            <person name="Yuan D."/>
            <person name="Miao W."/>
        </authorList>
    </citation>
    <scope>NUCLEOTIDE SEQUENCE [LARGE SCALE GENOMIC DNA]</scope>
    <source>
        <strain evidence="3">36N120E</strain>
    </source>
</reference>
<evidence type="ECO:0000259" key="2">
    <source>
        <dbReference type="Pfam" id="PF07808"/>
    </source>
</evidence>
<feature type="compositionally biased region" description="Basic and acidic residues" evidence="1">
    <location>
        <begin position="45"/>
        <end position="64"/>
    </location>
</feature>
<evidence type="ECO:0000313" key="3">
    <source>
        <dbReference type="EMBL" id="KRW99578.1"/>
    </source>
</evidence>
<name>A0A0V0QBN9_PSEPJ</name>
<gene>
    <name evidence="3" type="ORF">PPERSA_03753</name>
</gene>
<comment type="caution">
    <text evidence="3">The sequence shown here is derived from an EMBL/GenBank/DDBJ whole genome shotgun (WGS) entry which is preliminary data.</text>
</comment>
<feature type="domain" description="RED-like N-terminal" evidence="2">
    <location>
        <begin position="30"/>
        <end position="60"/>
    </location>
</feature>
<evidence type="ECO:0000256" key="1">
    <source>
        <dbReference type="SAM" id="MobiDB-lite"/>
    </source>
</evidence>